<feature type="transmembrane region" description="Helical" evidence="14">
    <location>
        <begin position="142"/>
        <end position="162"/>
    </location>
</feature>
<comment type="subcellular location">
    <subcellularLocation>
        <location evidence="2 12">Mitochondrion inner membrane</location>
        <topology evidence="2 12">Multi-pass membrane protein</topology>
    </subcellularLocation>
</comment>
<keyword evidence="12" id="KW-0520">NAD</keyword>
<organism evidence="15">
    <name type="scientific">Bemisia sp. PB-2004</name>
    <dbReference type="NCBI Taxonomy" id="267824"/>
    <lineage>
        <taxon>Eukaryota</taxon>
        <taxon>Metazoa</taxon>
        <taxon>Ecdysozoa</taxon>
        <taxon>Arthropoda</taxon>
        <taxon>Hexapoda</taxon>
        <taxon>Insecta</taxon>
        <taxon>Pterygota</taxon>
        <taxon>Neoptera</taxon>
        <taxon>Paraneoptera</taxon>
        <taxon>Hemiptera</taxon>
        <taxon>Sternorrhyncha</taxon>
        <taxon>Aleyrodoidea</taxon>
        <taxon>Aleyrodidae</taxon>
        <taxon>Aleyrodinae</taxon>
        <taxon>Bemisia</taxon>
    </lineage>
</organism>
<protein>
    <recommendedName>
        <fullName evidence="4 13">NADH-ubiquinone oxidoreductase chain 1</fullName>
        <ecNumber evidence="13">7.1.1.2</ecNumber>
    </recommendedName>
</protein>
<evidence type="ECO:0000256" key="11">
    <source>
        <dbReference type="ARBA" id="ARBA00023136"/>
    </source>
</evidence>
<evidence type="ECO:0000256" key="1">
    <source>
        <dbReference type="ARBA" id="ARBA00003257"/>
    </source>
</evidence>
<dbReference type="EMBL" id="AY521258">
    <property type="protein sequence ID" value="AAS77771.1"/>
    <property type="molecule type" value="Genomic_DNA"/>
</dbReference>
<keyword evidence="11 14" id="KW-0472">Membrane</keyword>
<evidence type="ECO:0000256" key="4">
    <source>
        <dbReference type="ARBA" id="ARBA00021009"/>
    </source>
</evidence>
<feature type="transmembrane region" description="Helical" evidence="14">
    <location>
        <begin position="223"/>
        <end position="246"/>
    </location>
</feature>
<keyword evidence="9 13" id="KW-0830">Ubiquinone</keyword>
<reference evidence="15" key="1">
    <citation type="journal article" date="2004" name="Appl. Environ. Microbiol.">
        <title>Evolutionary relationships of primary prokaryotic endosymbionts of whiteflies and their hosts.</title>
        <authorList>
            <person name="Thao M.L."/>
            <person name="Baumann P."/>
        </authorList>
    </citation>
    <scope>NUCLEOTIDE SEQUENCE</scope>
</reference>
<name>Q6JCR6_9HEMI</name>
<evidence type="ECO:0000256" key="5">
    <source>
        <dbReference type="ARBA" id="ARBA00022448"/>
    </source>
</evidence>
<dbReference type="GO" id="GO:0008137">
    <property type="term" value="F:NADH dehydrogenase (ubiquinone) activity"/>
    <property type="evidence" value="ECO:0007669"/>
    <property type="project" value="UniProtKB-EC"/>
</dbReference>
<evidence type="ECO:0000256" key="10">
    <source>
        <dbReference type="ARBA" id="ARBA00023128"/>
    </source>
</evidence>
<evidence type="ECO:0000256" key="12">
    <source>
        <dbReference type="RuleBase" id="RU000471"/>
    </source>
</evidence>
<feature type="transmembrane region" description="Helical" evidence="14">
    <location>
        <begin position="39"/>
        <end position="59"/>
    </location>
</feature>
<dbReference type="EC" id="7.1.1.2" evidence="13"/>
<keyword evidence="10 13" id="KW-0496">Mitochondrion</keyword>
<keyword evidence="8 14" id="KW-1133">Transmembrane helix</keyword>
<dbReference type="PROSITE" id="PS00668">
    <property type="entry name" value="COMPLEX1_ND1_2"/>
    <property type="match status" value="1"/>
</dbReference>
<evidence type="ECO:0000256" key="3">
    <source>
        <dbReference type="ARBA" id="ARBA00010535"/>
    </source>
</evidence>
<evidence type="ECO:0000256" key="13">
    <source>
        <dbReference type="RuleBase" id="RU000473"/>
    </source>
</evidence>
<dbReference type="GO" id="GO:0003954">
    <property type="term" value="F:NADH dehydrogenase activity"/>
    <property type="evidence" value="ECO:0007669"/>
    <property type="project" value="TreeGrafter"/>
</dbReference>
<evidence type="ECO:0000256" key="14">
    <source>
        <dbReference type="SAM" id="Phobius"/>
    </source>
</evidence>
<keyword evidence="7" id="KW-0999">Mitochondrion inner membrane</keyword>
<dbReference type="PROSITE" id="PS00667">
    <property type="entry name" value="COMPLEX1_ND1_1"/>
    <property type="match status" value="1"/>
</dbReference>
<gene>
    <name evidence="15" type="primary">ND1</name>
</gene>
<feature type="transmembrane region" description="Helical" evidence="14">
    <location>
        <begin position="105"/>
        <end position="122"/>
    </location>
</feature>
<keyword evidence="5" id="KW-0813">Transport</keyword>
<feature type="transmembrane region" description="Helical" evidence="14">
    <location>
        <begin position="174"/>
        <end position="194"/>
    </location>
</feature>
<feature type="transmembrane region" description="Helical" evidence="14">
    <location>
        <begin position="253"/>
        <end position="269"/>
    </location>
</feature>
<dbReference type="GO" id="GO:0005743">
    <property type="term" value="C:mitochondrial inner membrane"/>
    <property type="evidence" value="ECO:0007669"/>
    <property type="project" value="UniProtKB-SubCell"/>
</dbReference>
<sequence length="318" mass="37410">MMLIFVINLLFLLIMVMLSIAFFTLLERKIIGYSQSRKGPNKTFIIGLIQPMADAIKLLAKEVNLNSNANFSLYMMTPLANIICSLMMWMMFPFIYCFSFMKMSFLFMLSCMAFNTITIMMMSWSSNSNYAFIGMVRTMSQLISYEINMMMIIISVIMVTEQMNVATMHKLQKYTPLAIMMFPMIMIWMITILAETNRTPFDFSEGESELISGFNIEYSSVNFMMLFLSEYSSILMMSFITILMFTGMQGHQFFFFCMYFSCCFSFIWMRTTLPWFRYDKLMKLNWTQILPISTVIMFSSFPLKFYCTMKSKKKSKLH</sequence>
<proteinExistence type="inferred from homology"/>
<dbReference type="GO" id="GO:0009060">
    <property type="term" value="P:aerobic respiration"/>
    <property type="evidence" value="ECO:0007669"/>
    <property type="project" value="TreeGrafter"/>
</dbReference>
<dbReference type="Pfam" id="PF00146">
    <property type="entry name" value="NADHdh"/>
    <property type="match status" value="1"/>
</dbReference>
<evidence type="ECO:0000256" key="6">
    <source>
        <dbReference type="ARBA" id="ARBA00022692"/>
    </source>
</evidence>
<feature type="transmembrane region" description="Helical" evidence="14">
    <location>
        <begin position="6"/>
        <end position="27"/>
    </location>
</feature>
<dbReference type="InterPro" id="IPR001694">
    <property type="entry name" value="NADH_UbQ_OxRdtase_su1/FPO"/>
</dbReference>
<comment type="similarity">
    <text evidence="3 12">Belongs to the complex I subunit 1 family.</text>
</comment>
<feature type="transmembrane region" description="Helical" evidence="14">
    <location>
        <begin position="79"/>
        <end position="98"/>
    </location>
</feature>
<dbReference type="AlphaFoldDB" id="Q6JCR6"/>
<comment type="function">
    <text evidence="1">Core subunit of the mitochondrial membrane respiratory chain NADH dehydrogenase (Complex I) that is believed to belong to the minimal assembly required for catalysis. Complex I functions in the transfer of electrons from NADH to the respiratory chain. The immediate electron acceptor for the enzyme is believed to be ubiquinone.</text>
</comment>
<evidence type="ECO:0000313" key="15">
    <source>
        <dbReference type="EMBL" id="AAS77771.1"/>
    </source>
</evidence>
<accession>Q6JCR6</accession>
<evidence type="ECO:0000256" key="8">
    <source>
        <dbReference type="ARBA" id="ARBA00022989"/>
    </source>
</evidence>
<evidence type="ECO:0000256" key="9">
    <source>
        <dbReference type="ARBA" id="ARBA00023075"/>
    </source>
</evidence>
<evidence type="ECO:0000256" key="2">
    <source>
        <dbReference type="ARBA" id="ARBA00004448"/>
    </source>
</evidence>
<feature type="transmembrane region" description="Helical" evidence="14">
    <location>
        <begin position="289"/>
        <end position="307"/>
    </location>
</feature>
<geneLocation type="mitochondrion" evidence="15"/>
<comment type="catalytic activity">
    <reaction evidence="13">
        <text>a ubiquinone + NADH + 5 H(+)(in) = a ubiquinol + NAD(+) + 4 H(+)(out)</text>
        <dbReference type="Rhea" id="RHEA:29091"/>
        <dbReference type="Rhea" id="RHEA-COMP:9565"/>
        <dbReference type="Rhea" id="RHEA-COMP:9566"/>
        <dbReference type="ChEBI" id="CHEBI:15378"/>
        <dbReference type="ChEBI" id="CHEBI:16389"/>
        <dbReference type="ChEBI" id="CHEBI:17976"/>
        <dbReference type="ChEBI" id="CHEBI:57540"/>
        <dbReference type="ChEBI" id="CHEBI:57945"/>
        <dbReference type="EC" id="7.1.1.2"/>
    </reaction>
</comment>
<keyword evidence="6 12" id="KW-0812">Transmembrane</keyword>
<dbReference type="PANTHER" id="PTHR11432:SF3">
    <property type="entry name" value="NADH-UBIQUINONE OXIDOREDUCTASE CHAIN 1"/>
    <property type="match status" value="1"/>
</dbReference>
<evidence type="ECO:0000256" key="7">
    <source>
        <dbReference type="ARBA" id="ARBA00022792"/>
    </source>
</evidence>
<dbReference type="InterPro" id="IPR018086">
    <property type="entry name" value="NADH_UbQ_OxRdtase_su1_CS"/>
</dbReference>
<dbReference type="PANTHER" id="PTHR11432">
    <property type="entry name" value="NADH DEHYDROGENASE SUBUNIT 1"/>
    <property type="match status" value="1"/>
</dbReference>